<dbReference type="SMART" id="SM00116">
    <property type="entry name" value="CBS"/>
    <property type="match status" value="4"/>
</dbReference>
<reference evidence="6 7" key="1">
    <citation type="submission" date="2019-03" db="EMBL/GenBank/DDBJ databases">
        <title>Sequencing 23 genomes of Wallemia ichthyophaga.</title>
        <authorList>
            <person name="Gostincar C."/>
        </authorList>
    </citation>
    <scope>NUCLEOTIDE SEQUENCE [LARGE SCALE GENOMIC DNA]</scope>
    <source>
        <strain evidence="6 7">EXF-8621</strain>
    </source>
</reference>
<feature type="compositionally biased region" description="Basic residues" evidence="3">
    <location>
        <begin position="66"/>
        <end position="79"/>
    </location>
</feature>
<dbReference type="AlphaFoldDB" id="A0A4T0F6W8"/>
<feature type="domain" description="CBS" evidence="5">
    <location>
        <begin position="155"/>
        <end position="211"/>
    </location>
</feature>
<keyword evidence="2" id="KW-0129">CBS domain</keyword>
<dbReference type="Gene3D" id="3.10.580.10">
    <property type="entry name" value="CBS-domain"/>
    <property type="match status" value="2"/>
</dbReference>
<evidence type="ECO:0000313" key="7">
    <source>
        <dbReference type="Proteomes" id="UP000306954"/>
    </source>
</evidence>
<dbReference type="Proteomes" id="UP000306954">
    <property type="component" value="Unassembled WGS sequence"/>
</dbReference>
<feature type="domain" description="CBS" evidence="5">
    <location>
        <begin position="88"/>
        <end position="146"/>
    </location>
</feature>
<dbReference type="InterPro" id="IPR051462">
    <property type="entry name" value="CBS_domain-containing"/>
</dbReference>
<feature type="transmembrane region" description="Helical" evidence="4">
    <location>
        <begin position="671"/>
        <end position="690"/>
    </location>
</feature>
<dbReference type="CDD" id="cd17782">
    <property type="entry name" value="CBS_pair_MUG70_2"/>
    <property type="match status" value="1"/>
</dbReference>
<keyword evidence="4" id="KW-1133">Transmembrane helix</keyword>
<gene>
    <name evidence="6" type="ORF">E3P90_01182</name>
</gene>
<dbReference type="SUPFAM" id="SSF54277">
    <property type="entry name" value="CAD &amp; PB1 domains"/>
    <property type="match status" value="1"/>
</dbReference>
<feature type="domain" description="CBS" evidence="5">
    <location>
        <begin position="264"/>
        <end position="328"/>
    </location>
</feature>
<dbReference type="EMBL" id="SPOF01000010">
    <property type="protein sequence ID" value="TIB14615.1"/>
    <property type="molecule type" value="Genomic_DNA"/>
</dbReference>
<keyword evidence="4" id="KW-0812">Transmembrane</keyword>
<dbReference type="PANTHER" id="PTHR48108:SF26">
    <property type="entry name" value="CBS DOMAIN-CONTAINING PROTEIN DDB_G0289609"/>
    <property type="match status" value="1"/>
</dbReference>
<dbReference type="PROSITE" id="PS51371">
    <property type="entry name" value="CBS"/>
    <property type="match status" value="4"/>
</dbReference>
<keyword evidence="1" id="KW-0677">Repeat</keyword>
<comment type="caution">
    <text evidence="6">The sequence shown here is derived from an EMBL/GenBank/DDBJ whole genome shotgun (WGS) entry which is preliminary data.</text>
</comment>
<feature type="region of interest" description="Disordered" evidence="3">
    <location>
        <begin position="421"/>
        <end position="451"/>
    </location>
</feature>
<dbReference type="CDD" id="cd17781">
    <property type="entry name" value="CBS_pair_MUG70_1"/>
    <property type="match status" value="1"/>
</dbReference>
<feature type="compositionally biased region" description="Basic and acidic residues" evidence="3">
    <location>
        <begin position="618"/>
        <end position="650"/>
    </location>
</feature>
<feature type="compositionally biased region" description="Low complexity" evidence="3">
    <location>
        <begin position="9"/>
        <end position="27"/>
    </location>
</feature>
<evidence type="ECO:0000256" key="2">
    <source>
        <dbReference type="PROSITE-ProRule" id="PRU00703"/>
    </source>
</evidence>
<dbReference type="PANTHER" id="PTHR48108">
    <property type="entry name" value="CBS DOMAIN-CONTAINING PROTEIN CBSX2, CHLOROPLASTIC"/>
    <property type="match status" value="1"/>
</dbReference>
<dbReference type="Pfam" id="PF00571">
    <property type="entry name" value="CBS"/>
    <property type="match status" value="4"/>
</dbReference>
<dbReference type="SUPFAM" id="SSF54631">
    <property type="entry name" value="CBS-domain pair"/>
    <property type="match status" value="2"/>
</dbReference>
<evidence type="ECO:0000259" key="5">
    <source>
        <dbReference type="PROSITE" id="PS51371"/>
    </source>
</evidence>
<evidence type="ECO:0000256" key="1">
    <source>
        <dbReference type="ARBA" id="ARBA00022737"/>
    </source>
</evidence>
<feature type="region of interest" description="Disordered" evidence="3">
    <location>
        <begin position="1"/>
        <end position="92"/>
    </location>
</feature>
<feature type="compositionally biased region" description="Basic and acidic residues" evidence="3">
    <location>
        <begin position="39"/>
        <end position="55"/>
    </location>
</feature>
<organism evidence="6 7">
    <name type="scientific">Wallemia ichthyophaga</name>
    <dbReference type="NCBI Taxonomy" id="245174"/>
    <lineage>
        <taxon>Eukaryota</taxon>
        <taxon>Fungi</taxon>
        <taxon>Dikarya</taxon>
        <taxon>Basidiomycota</taxon>
        <taxon>Wallemiomycotina</taxon>
        <taxon>Wallemiomycetes</taxon>
        <taxon>Wallemiales</taxon>
        <taxon>Wallemiaceae</taxon>
        <taxon>Wallemia</taxon>
    </lineage>
</organism>
<keyword evidence="4" id="KW-0472">Membrane</keyword>
<dbReference type="InterPro" id="IPR046342">
    <property type="entry name" value="CBS_dom_sf"/>
</dbReference>
<evidence type="ECO:0000256" key="4">
    <source>
        <dbReference type="SAM" id="Phobius"/>
    </source>
</evidence>
<feature type="region of interest" description="Disordered" evidence="3">
    <location>
        <begin position="618"/>
        <end position="661"/>
    </location>
</feature>
<proteinExistence type="predicted"/>
<dbReference type="InterPro" id="IPR000644">
    <property type="entry name" value="CBS_dom"/>
</dbReference>
<accession>A0A4T0F6W8</accession>
<evidence type="ECO:0000313" key="6">
    <source>
        <dbReference type="EMBL" id="TIB14615.1"/>
    </source>
</evidence>
<protein>
    <recommendedName>
        <fullName evidence="5">CBS domain-containing protein</fullName>
    </recommendedName>
</protein>
<sequence length="696" mass="75540">MSRIPQRNPSSLSSRPLSPSPAMSDSPSPLPDNRRKRNTQKDEALRRKIETELGKKRPGSTQSTHSNRKHSSRQPKRNQKQPGSVAALKPSPALTVPDSISVADASQLCAAKRTDCVLVVDDDESLCGIFTAKDLAFRVVAENMDTRHTPVSQIMTPNPLVTRDSSSATDALQLMVSRAFRHLPVCNDDGDVVGLLDITRVFNEALDKIERGYGASQKLYTALEGVQNELGGNTHTRQASAMMNYVDALRDRMALPELHSVLDARTHPATVSVRTSVREAARIMKQHRTTAVCVMDTGVGGEQAKIAGIFTSKDVVLRVIAAGLQPDRCSVVRVMTPHPDRAPPSMTIQEALRKMYAGHYLNMPVVDEGRLVAIVDVLKLTYAILEQINAMSAEDGGAEQEEGGPMWGKFFGTLAAAPDDAESAVSGSRDVGSPNGRNDSELHPNDSASVVDHEEISQVGLNTSLMESEAVTGSNAQATDEHAQVAVFKFVSPSQRIHRFESPTLSLEHLRDIVAGKLSTDPFFSQHVESTPVHDLDMPDPYDFALLYEDDDGDHVVLDADSDVKDAVVVAQKKRQSRVLLIVNGGRGWEAVEVVKPTDETPAVVVRDENIHQSQCVRDVEETEKNGEREVEEKLPHEAHTSVPVEEHTNKSPASSKGHTDADVLGIPRDLLLPAAIAFAGSAVLVAFIGSKLASK</sequence>
<evidence type="ECO:0000256" key="3">
    <source>
        <dbReference type="SAM" id="MobiDB-lite"/>
    </source>
</evidence>
<feature type="domain" description="CBS" evidence="5">
    <location>
        <begin position="335"/>
        <end position="391"/>
    </location>
</feature>
<name>A0A4T0F6W8_WALIC</name>